<feature type="domain" description="HTH cro/C1-type" evidence="1">
    <location>
        <begin position="18"/>
        <end position="72"/>
    </location>
</feature>
<proteinExistence type="predicted"/>
<dbReference type="Pfam" id="PF13560">
    <property type="entry name" value="HTH_31"/>
    <property type="match status" value="1"/>
</dbReference>
<dbReference type="CDD" id="cd00093">
    <property type="entry name" value="HTH_XRE"/>
    <property type="match status" value="1"/>
</dbReference>
<comment type="caution">
    <text evidence="2">The sequence shown here is derived from an EMBL/GenBank/DDBJ whole genome shotgun (WGS) entry which is preliminary data.</text>
</comment>
<dbReference type="EMBL" id="RIBZ01000229">
    <property type="protein sequence ID" value="RNG24556.1"/>
    <property type="molecule type" value="Genomic_DNA"/>
</dbReference>
<evidence type="ECO:0000313" key="2">
    <source>
        <dbReference type="EMBL" id="RNG24556.1"/>
    </source>
</evidence>
<dbReference type="InterPro" id="IPR010982">
    <property type="entry name" value="Lambda_DNA-bd_dom_sf"/>
</dbReference>
<reference evidence="2 3" key="1">
    <citation type="submission" date="2018-11" db="EMBL/GenBank/DDBJ databases">
        <title>The Potential of Streptomyces as Biocontrol Agents against the Tomato grey mould, Botrytis cinerea (Gray mold) Frontiers in Microbiology.</title>
        <authorList>
            <person name="Li D."/>
        </authorList>
    </citation>
    <scope>NUCLEOTIDE SEQUENCE [LARGE SCALE GENOMIC DNA]</scope>
    <source>
        <strain evidence="2 3">NEAU-LD23</strain>
    </source>
</reference>
<dbReference type="SUPFAM" id="SSF47413">
    <property type="entry name" value="lambda repressor-like DNA-binding domains"/>
    <property type="match status" value="1"/>
</dbReference>
<dbReference type="GO" id="GO:0003677">
    <property type="term" value="F:DNA binding"/>
    <property type="evidence" value="ECO:0007669"/>
    <property type="project" value="InterPro"/>
</dbReference>
<dbReference type="Gene3D" id="1.10.260.40">
    <property type="entry name" value="lambda repressor-like DNA-binding domains"/>
    <property type="match status" value="1"/>
</dbReference>
<keyword evidence="3" id="KW-1185">Reference proteome</keyword>
<dbReference type="InterPro" id="IPR001387">
    <property type="entry name" value="Cro/C1-type_HTH"/>
</dbReference>
<dbReference type="PROSITE" id="PS50943">
    <property type="entry name" value="HTH_CROC1"/>
    <property type="match status" value="1"/>
</dbReference>
<dbReference type="AlphaFoldDB" id="A0A3M8W3H2"/>
<protein>
    <submittedName>
        <fullName evidence="2">XRE family transcriptional regulator</fullName>
    </submittedName>
</protein>
<name>A0A3M8W3H2_9ACTN</name>
<dbReference type="SMART" id="SM00530">
    <property type="entry name" value="HTH_XRE"/>
    <property type="match status" value="1"/>
</dbReference>
<accession>A0A3M8W3H2</accession>
<evidence type="ECO:0000259" key="1">
    <source>
        <dbReference type="PROSITE" id="PS50943"/>
    </source>
</evidence>
<evidence type="ECO:0000313" key="3">
    <source>
        <dbReference type="Proteomes" id="UP000275401"/>
    </source>
</evidence>
<organism evidence="2 3">
    <name type="scientific">Streptomyces botrytidirepellens</name>
    <dbReference type="NCBI Taxonomy" id="2486417"/>
    <lineage>
        <taxon>Bacteria</taxon>
        <taxon>Bacillati</taxon>
        <taxon>Actinomycetota</taxon>
        <taxon>Actinomycetes</taxon>
        <taxon>Kitasatosporales</taxon>
        <taxon>Streptomycetaceae</taxon>
        <taxon>Streptomyces</taxon>
    </lineage>
</organism>
<sequence length="296" mass="32695">MALRTSPTERQRRLGAELRRLREQAGLTLNEAGALIDMGRVHLTHIEGGRTAIATDRLRRLCESYGCTSSPLTEALVSLSEDKGKGWWSAYKKDMPAAALDLAELESRATSLRSYESLFIPGLFQSEDYTRAMFRVSDVVTNPVDIDRAVEFRMRRQAALTAEDPPAVHAVIHEAALHMRFGGSAVTRKQLLRLVELAELPHVTIQVLPFTADGVAAVNTPFCLVASHGGVLETLQMDHVGQSTLRHDPDSIAQYRRHFDRLGSVALPPVDGSPSAISHDVRDSLGLIQHILYSHY</sequence>
<dbReference type="Proteomes" id="UP000275401">
    <property type="component" value="Unassembled WGS sequence"/>
</dbReference>
<dbReference type="InterPro" id="IPR043917">
    <property type="entry name" value="DUF5753"/>
</dbReference>
<gene>
    <name evidence="2" type="ORF">EEJ42_17330</name>
</gene>
<dbReference type="RefSeq" id="WP_123100821.1">
    <property type="nucleotide sequence ID" value="NZ_RIBZ01000229.1"/>
</dbReference>
<dbReference type="Pfam" id="PF19054">
    <property type="entry name" value="DUF5753"/>
    <property type="match status" value="1"/>
</dbReference>